<keyword evidence="2" id="KW-0812">Transmembrane</keyword>
<feature type="region of interest" description="Disordered" evidence="1">
    <location>
        <begin position="160"/>
        <end position="222"/>
    </location>
</feature>
<feature type="transmembrane region" description="Helical" evidence="2">
    <location>
        <begin position="106"/>
        <end position="128"/>
    </location>
</feature>
<dbReference type="EMBL" id="NBIV01000031">
    <property type="protein sequence ID" value="PXF46910.1"/>
    <property type="molecule type" value="Genomic_DNA"/>
</dbReference>
<evidence type="ECO:0000313" key="4">
    <source>
        <dbReference type="Proteomes" id="UP000247409"/>
    </source>
</evidence>
<comment type="caution">
    <text evidence="3">The sequence shown here is derived from an EMBL/GenBank/DDBJ whole genome shotgun (WGS) entry which is preliminary data.</text>
</comment>
<feature type="transmembrane region" description="Helical" evidence="2">
    <location>
        <begin position="14"/>
        <end position="34"/>
    </location>
</feature>
<feature type="compositionally biased region" description="Polar residues" evidence="1">
    <location>
        <begin position="199"/>
        <end position="213"/>
    </location>
</feature>
<proteinExistence type="predicted"/>
<dbReference type="OrthoDB" id="10475427at2759"/>
<gene>
    <name evidence="3" type="ORF">BWQ96_03248</name>
</gene>
<feature type="transmembrane region" description="Helical" evidence="2">
    <location>
        <begin position="46"/>
        <end position="66"/>
    </location>
</feature>
<keyword evidence="2" id="KW-1133">Transmembrane helix</keyword>
<dbReference type="AlphaFoldDB" id="A0A2V3J0L7"/>
<reference evidence="3 4" key="1">
    <citation type="journal article" date="2018" name="Mol. Biol. Evol.">
        <title>Analysis of the draft genome of the red seaweed Gracilariopsis chorda provides insights into genome size evolution in Rhodophyta.</title>
        <authorList>
            <person name="Lee J."/>
            <person name="Yang E.C."/>
            <person name="Graf L."/>
            <person name="Yang J.H."/>
            <person name="Qiu H."/>
            <person name="Zel Zion U."/>
            <person name="Chan C.X."/>
            <person name="Stephens T.G."/>
            <person name="Weber A.P.M."/>
            <person name="Boo G.H."/>
            <person name="Boo S.M."/>
            <person name="Kim K.M."/>
            <person name="Shin Y."/>
            <person name="Jung M."/>
            <person name="Lee S.J."/>
            <person name="Yim H.S."/>
            <person name="Lee J.H."/>
            <person name="Bhattacharya D."/>
            <person name="Yoon H.S."/>
        </authorList>
    </citation>
    <scope>NUCLEOTIDE SEQUENCE [LARGE SCALE GENOMIC DNA]</scope>
    <source>
        <strain evidence="3 4">SKKU-2015</strain>
        <tissue evidence="3">Whole body</tissue>
    </source>
</reference>
<accession>A0A2V3J0L7</accession>
<keyword evidence="2" id="KW-0472">Membrane</keyword>
<evidence type="ECO:0000256" key="2">
    <source>
        <dbReference type="SAM" id="Phobius"/>
    </source>
</evidence>
<dbReference type="Proteomes" id="UP000247409">
    <property type="component" value="Unassembled WGS sequence"/>
</dbReference>
<feature type="transmembrane region" description="Helical" evidence="2">
    <location>
        <begin position="134"/>
        <end position="155"/>
    </location>
</feature>
<name>A0A2V3J0L7_9FLOR</name>
<protein>
    <submittedName>
        <fullName evidence="3">Uncharacterized protein</fullName>
    </submittedName>
</protein>
<feature type="transmembrane region" description="Helical" evidence="2">
    <location>
        <begin position="72"/>
        <end position="94"/>
    </location>
</feature>
<evidence type="ECO:0000256" key="1">
    <source>
        <dbReference type="SAM" id="MobiDB-lite"/>
    </source>
</evidence>
<feature type="compositionally biased region" description="Basic and acidic residues" evidence="1">
    <location>
        <begin position="163"/>
        <end position="186"/>
    </location>
</feature>
<keyword evidence="4" id="KW-1185">Reference proteome</keyword>
<evidence type="ECO:0000313" key="3">
    <source>
        <dbReference type="EMBL" id="PXF46910.1"/>
    </source>
</evidence>
<organism evidence="3 4">
    <name type="scientific">Gracilariopsis chorda</name>
    <dbReference type="NCBI Taxonomy" id="448386"/>
    <lineage>
        <taxon>Eukaryota</taxon>
        <taxon>Rhodophyta</taxon>
        <taxon>Florideophyceae</taxon>
        <taxon>Rhodymeniophycidae</taxon>
        <taxon>Gracilariales</taxon>
        <taxon>Gracilariaceae</taxon>
        <taxon>Gracilariopsis</taxon>
    </lineage>
</organism>
<sequence length="222" mass="23337">MASATFNNRRVRSLIYGLITLCSLVVFGNIAEVCDKNNVCPVRLRGIITIGVLGTVFSLTMCIALLCDIELIAVLELVFAVILFILYSICVGIVSSVRTGIGASNIITTGSLGLGGVTLVGGGLGNIIAVTFSWIAEVLVCIALFMALTCSGGLFPLKSSSKSPDDIERGLADVETPEREYMEKLGSRPLAESPDGSEESPSTPTINEPTPHQQDAKDAANA</sequence>